<sequence length="978" mass="106250">MKTIINLFSLLIIIAFAYNSVFAIPADNTHVFSKKQSNGKVISYTLNGDEFISWATSLDGYTLLEKNNGDIVYAVLNEEGELIKSDVLACDSQYRTIEENIFLCTIKKGLFYNSSQIECFRQNRAQRYSSNTPNNIPTTGTPNFLVILVSFSDIPFNSTNATTMQNQISQSNYTASGAIGSVKDYFFDNSMGVLNANFTVVGPYTLSNNQAYYGAETYYDHDIRPREMVAEACSLANSNVNFANFDNDNDGTVDMVHVIYAGGGQHEGGGTNAIWPHSWTLPTPTSFDGVNVYRYSCSNELTYSNSVSGIGGICHEMGHVFGLSDFYDTDYGGSGGQAIHLDTWDIMAIGGQIPPYLSALERQILGWLTPINLTANTSNCTLPAISDSNKAYKVDLSTNEFLMFEHRNKKKWDAYIPAKGMLVFHGDNNLINSLSNNINANPYDRGYFIIPASGDSSNINSTSTTFPGSTNQTSFTNSALKNGTLTGKALVSITYGADSVITFSFINNAPIVTTNVATNISQNSAILYGTITGGSELISSQGFEYKLSSASTWTTITTTINGNAISYNILGLTPNTAYQYRAYATTSLGIVYGTSQNFTTLAVVPPTVVTSQATAISQNTATLNGTLTIGSSTVIVQGFQWKLSSASTWTTIITTINGNSITHNLLGLTPNTAYQYRAYATTSLGTVYGTTQNFTTLAIVHPTVVTNPATSIAYTTVTLNGTLTVGSEVIISQGFEYKLSSASTWIIVNATTNGNAITYNLTGLYSNSTYQFRAFTTTASGTVYGTIKSFTTLEIIPPTVVTNSATPTSGTTATLSGSITAQTETILDQGFKWKQASASQWEEASAVLNGNSITYELTNLIPNQSYKFRAYARTESGETNGLIKTFTTLGLIEVERTEISIIIYPNPTNSAFNLKIENVYGNIIIRITDVRGRVLQKIEENVNNGYETQIDLSNYSKGVYFINIITDKSQRTEKLILK</sequence>
<dbReference type="PROSITE" id="PS50853">
    <property type="entry name" value="FN3"/>
    <property type="match status" value="4"/>
</dbReference>
<dbReference type="InterPro" id="IPR003961">
    <property type="entry name" value="FN3_dom"/>
</dbReference>
<dbReference type="InterPro" id="IPR013783">
    <property type="entry name" value="Ig-like_fold"/>
</dbReference>
<comment type="caution">
    <text evidence="2">The sequence shown here is derived from an EMBL/GenBank/DDBJ whole genome shotgun (WGS) entry which is preliminary data.</text>
</comment>
<dbReference type="GO" id="GO:0008233">
    <property type="term" value="F:peptidase activity"/>
    <property type="evidence" value="ECO:0007669"/>
    <property type="project" value="InterPro"/>
</dbReference>
<evidence type="ECO:0000259" key="1">
    <source>
        <dbReference type="PROSITE" id="PS50853"/>
    </source>
</evidence>
<dbReference type="EMBL" id="VSSQ01000107">
    <property type="protein sequence ID" value="MPL77508.1"/>
    <property type="molecule type" value="Genomic_DNA"/>
</dbReference>
<feature type="domain" description="Fibronectin type-III" evidence="1">
    <location>
        <begin position="605"/>
        <end position="699"/>
    </location>
</feature>
<dbReference type="AlphaFoldDB" id="A0A644UET9"/>
<dbReference type="SMART" id="SM00060">
    <property type="entry name" value="FN3"/>
    <property type="match status" value="3"/>
</dbReference>
<protein>
    <recommendedName>
        <fullName evidence="1">Fibronectin type-III domain-containing protein</fullName>
    </recommendedName>
</protein>
<dbReference type="PANTHER" id="PTHR41775">
    <property type="entry name" value="SECRETED PROTEIN-RELATED"/>
    <property type="match status" value="1"/>
</dbReference>
<feature type="domain" description="Fibronectin type-III" evidence="1">
    <location>
        <begin position="701"/>
        <end position="795"/>
    </location>
</feature>
<dbReference type="InterPro" id="IPR026444">
    <property type="entry name" value="Secre_tail"/>
</dbReference>
<accession>A0A644UET9</accession>
<organism evidence="2">
    <name type="scientific">bioreactor metagenome</name>
    <dbReference type="NCBI Taxonomy" id="1076179"/>
    <lineage>
        <taxon>unclassified sequences</taxon>
        <taxon>metagenomes</taxon>
        <taxon>ecological metagenomes</taxon>
    </lineage>
</organism>
<dbReference type="NCBIfam" id="TIGR04183">
    <property type="entry name" value="Por_Secre_tail"/>
    <property type="match status" value="1"/>
</dbReference>
<dbReference type="Pfam" id="PF18962">
    <property type="entry name" value="Por_Secre_tail"/>
    <property type="match status" value="1"/>
</dbReference>
<proteinExistence type="predicted"/>
<dbReference type="InterPro" id="IPR008757">
    <property type="entry name" value="Peptidase_M6-like_domain"/>
</dbReference>
<dbReference type="PANTHER" id="PTHR41775:SF1">
    <property type="entry name" value="PEPTIDASE M6-LIKE DOMAIN-CONTAINING PROTEIN"/>
    <property type="match status" value="1"/>
</dbReference>
<dbReference type="Gene3D" id="2.60.40.10">
    <property type="entry name" value="Immunoglobulins"/>
    <property type="match status" value="2"/>
</dbReference>
<gene>
    <name evidence="2" type="ORF">SDC9_23364</name>
</gene>
<dbReference type="SUPFAM" id="SSF49265">
    <property type="entry name" value="Fibronectin type III"/>
    <property type="match status" value="2"/>
</dbReference>
<dbReference type="SUPFAM" id="SSF55486">
    <property type="entry name" value="Metalloproteases ('zincins'), catalytic domain"/>
    <property type="match status" value="1"/>
</dbReference>
<evidence type="ECO:0000313" key="2">
    <source>
        <dbReference type="EMBL" id="MPL77508.1"/>
    </source>
</evidence>
<dbReference type="GO" id="GO:0006508">
    <property type="term" value="P:proteolysis"/>
    <property type="evidence" value="ECO:0007669"/>
    <property type="project" value="InterPro"/>
</dbReference>
<dbReference type="CDD" id="cd00063">
    <property type="entry name" value="FN3"/>
    <property type="match status" value="1"/>
</dbReference>
<feature type="domain" description="Fibronectin type-III" evidence="1">
    <location>
        <begin position="509"/>
        <end position="603"/>
    </location>
</feature>
<dbReference type="NCBIfam" id="TIGR03296">
    <property type="entry name" value="M6dom_TIGR03296"/>
    <property type="match status" value="1"/>
</dbReference>
<dbReference type="InterPro" id="IPR036116">
    <property type="entry name" value="FN3_sf"/>
</dbReference>
<dbReference type="Pfam" id="PF05547">
    <property type="entry name" value="Peptidase_M6"/>
    <property type="match status" value="1"/>
</dbReference>
<reference evidence="2" key="1">
    <citation type="submission" date="2019-08" db="EMBL/GenBank/DDBJ databases">
        <authorList>
            <person name="Kucharzyk K."/>
            <person name="Murdoch R.W."/>
            <person name="Higgins S."/>
            <person name="Loffler F."/>
        </authorList>
    </citation>
    <scope>NUCLEOTIDE SEQUENCE</scope>
</reference>
<feature type="domain" description="Fibronectin type-III" evidence="1">
    <location>
        <begin position="797"/>
        <end position="891"/>
    </location>
</feature>
<name>A0A644UET9_9ZZZZ</name>